<evidence type="ECO:0000256" key="2">
    <source>
        <dbReference type="ARBA" id="ARBA00022475"/>
    </source>
</evidence>
<comment type="caution">
    <text evidence="8">The sequence shown here is derived from an EMBL/GenBank/DDBJ whole genome shotgun (WGS) entry which is preliminary data.</text>
</comment>
<dbReference type="GO" id="GO:0005886">
    <property type="term" value="C:plasma membrane"/>
    <property type="evidence" value="ECO:0007669"/>
    <property type="project" value="UniProtKB-SubCell"/>
</dbReference>
<keyword evidence="9" id="KW-1185">Reference proteome</keyword>
<proteinExistence type="predicted"/>
<evidence type="ECO:0000256" key="4">
    <source>
        <dbReference type="ARBA" id="ARBA00022989"/>
    </source>
</evidence>
<dbReference type="RefSeq" id="WP_160719831.1">
    <property type="nucleotide sequence ID" value="NZ_SUMG01000004.1"/>
</dbReference>
<protein>
    <submittedName>
        <fullName evidence="8">DUF4040 domain-containing protein</fullName>
    </submittedName>
</protein>
<feature type="domain" description="MrpA C-terminal/MbhD" evidence="7">
    <location>
        <begin position="8"/>
        <end position="72"/>
    </location>
</feature>
<evidence type="ECO:0000259" key="7">
    <source>
        <dbReference type="Pfam" id="PF13244"/>
    </source>
</evidence>
<evidence type="ECO:0000256" key="3">
    <source>
        <dbReference type="ARBA" id="ARBA00022692"/>
    </source>
</evidence>
<keyword evidence="3 6" id="KW-0812">Transmembrane</keyword>
<dbReference type="Pfam" id="PF13244">
    <property type="entry name" value="MbhD"/>
    <property type="match status" value="1"/>
</dbReference>
<organism evidence="8 9">
    <name type="scientific">Isachenkonia alkalipeptolytica</name>
    <dbReference type="NCBI Taxonomy" id="2565777"/>
    <lineage>
        <taxon>Bacteria</taxon>
        <taxon>Bacillati</taxon>
        <taxon>Bacillota</taxon>
        <taxon>Clostridia</taxon>
        <taxon>Eubacteriales</taxon>
        <taxon>Clostridiaceae</taxon>
        <taxon>Isachenkonia</taxon>
    </lineage>
</organism>
<evidence type="ECO:0000256" key="5">
    <source>
        <dbReference type="ARBA" id="ARBA00023136"/>
    </source>
</evidence>
<feature type="transmembrane region" description="Helical" evidence="6">
    <location>
        <begin position="25"/>
        <end position="43"/>
    </location>
</feature>
<comment type="subcellular location">
    <subcellularLocation>
        <location evidence="1">Cell membrane</location>
        <topology evidence="1">Multi-pass membrane protein</topology>
    </subcellularLocation>
</comment>
<dbReference type="Proteomes" id="UP000449710">
    <property type="component" value="Unassembled WGS sequence"/>
</dbReference>
<gene>
    <name evidence="8" type="ORF">ISALK_05175</name>
</gene>
<evidence type="ECO:0000313" key="9">
    <source>
        <dbReference type="Proteomes" id="UP000449710"/>
    </source>
</evidence>
<dbReference type="AlphaFoldDB" id="A0AA43XJF9"/>
<dbReference type="InterPro" id="IPR025383">
    <property type="entry name" value="MrpA_C/MbhD"/>
</dbReference>
<keyword evidence="5 6" id="KW-0472">Membrane</keyword>
<sequence length="176" mass="20793">MYLILYGLIIFFIIIMLREKESLRLIIYFAVFSLLMSALYFLYHAYDVALAEIAIGSALLPLFFTIALGKQKNFVVVSRVEDKFFSEKEGCPGFKPLERFTDSYDLTLDIYFEHHVQIKGAFRERNVDLIIVKSHRDGKYVFVMKKSSVLHHKLRRVLHEDPRIRFEVVEEDEIYD</sequence>
<reference evidence="8 9" key="1">
    <citation type="submission" date="2019-04" db="EMBL/GenBank/DDBJ databases">
        <title>Isachenkonia alkalipeptolytica gen. nov. sp. nov. a new anaerobic, alkiliphilic organothrophic bacterium capable to reduce synthesized ferrihydrite isolated from a soda lake.</title>
        <authorList>
            <person name="Toshchakov S.V."/>
            <person name="Zavarzina D.G."/>
            <person name="Zhilina T.N."/>
            <person name="Kostrikina N.A."/>
            <person name="Kublanov I.V."/>
        </authorList>
    </citation>
    <scope>NUCLEOTIDE SEQUENCE [LARGE SCALE GENOMIC DNA]</scope>
    <source>
        <strain evidence="8 9">Z-1701</strain>
    </source>
</reference>
<evidence type="ECO:0000256" key="6">
    <source>
        <dbReference type="SAM" id="Phobius"/>
    </source>
</evidence>
<name>A0AA43XJF9_9CLOT</name>
<feature type="transmembrane region" description="Helical" evidence="6">
    <location>
        <begin position="49"/>
        <end position="69"/>
    </location>
</feature>
<keyword evidence="4 6" id="KW-1133">Transmembrane helix</keyword>
<accession>A0AA43XJF9</accession>
<evidence type="ECO:0000256" key="1">
    <source>
        <dbReference type="ARBA" id="ARBA00004651"/>
    </source>
</evidence>
<keyword evidence="2" id="KW-1003">Cell membrane</keyword>
<dbReference type="EMBL" id="SUMG01000004">
    <property type="protein sequence ID" value="NBG87887.1"/>
    <property type="molecule type" value="Genomic_DNA"/>
</dbReference>
<evidence type="ECO:0000313" key="8">
    <source>
        <dbReference type="EMBL" id="NBG87887.1"/>
    </source>
</evidence>